<sequence>MLLRPDGDKSKTLNDNLRLYHRFCPILSDLMMKSVCFMYFVKPELNDASNVVSLAWLADNVSLKI</sequence>
<comment type="caution">
    <text evidence="1">The sequence shown here is derived from an EMBL/GenBank/DDBJ whole genome shotgun (WGS) entry which is preliminary data.</text>
</comment>
<gene>
    <name evidence="1" type="ORF">BFW38_13875</name>
</gene>
<dbReference type="Proteomes" id="UP000094291">
    <property type="component" value="Unassembled WGS sequence"/>
</dbReference>
<dbReference type="AlphaFoldDB" id="A0A1E2VBT0"/>
<evidence type="ECO:0000313" key="2">
    <source>
        <dbReference type="Proteomes" id="UP000094291"/>
    </source>
</evidence>
<keyword evidence="2" id="KW-1185">Reference proteome</keyword>
<accession>A0A1E2VBT0</accession>
<organism evidence="1 2">
    <name type="scientific">Terasakiispira papahanaumokuakeensis</name>
    <dbReference type="NCBI Taxonomy" id="197479"/>
    <lineage>
        <taxon>Bacteria</taxon>
        <taxon>Pseudomonadati</taxon>
        <taxon>Pseudomonadota</taxon>
        <taxon>Gammaproteobacteria</taxon>
        <taxon>Oceanospirillales</taxon>
        <taxon>Terasakiispira</taxon>
    </lineage>
</organism>
<evidence type="ECO:0000313" key="1">
    <source>
        <dbReference type="EMBL" id="ODC04457.1"/>
    </source>
</evidence>
<proteinExistence type="predicted"/>
<protein>
    <submittedName>
        <fullName evidence="1">Uncharacterized protein</fullName>
    </submittedName>
</protein>
<reference evidence="1 2" key="1">
    <citation type="submission" date="2016-08" db="EMBL/GenBank/DDBJ databases">
        <authorList>
            <person name="Seilhamer J.J."/>
        </authorList>
    </citation>
    <scope>NUCLEOTIDE SEQUENCE [LARGE SCALE GENOMIC DNA]</scope>
    <source>
        <strain evidence="1 2">PH27A</strain>
    </source>
</reference>
<dbReference type="EMBL" id="MDTQ01000001">
    <property type="protein sequence ID" value="ODC04457.1"/>
    <property type="molecule type" value="Genomic_DNA"/>
</dbReference>
<dbReference type="STRING" id="197479.BFW38_13875"/>
<name>A0A1E2VBT0_9GAMM</name>